<evidence type="ECO:0000256" key="14">
    <source>
        <dbReference type="SAM" id="SignalP"/>
    </source>
</evidence>
<dbReference type="InterPro" id="IPR037167">
    <property type="entry name" value="Peptidase_S11_C_sf"/>
</dbReference>
<accession>A0ABT4X8M8</accession>
<comment type="similarity">
    <text evidence="3 13">Belongs to the peptidase S11 family.</text>
</comment>
<dbReference type="InterPro" id="IPR012907">
    <property type="entry name" value="Peptidase_S11_C"/>
</dbReference>
<evidence type="ECO:0000256" key="6">
    <source>
        <dbReference type="ARBA" id="ARBA00022670"/>
    </source>
</evidence>
<keyword evidence="8" id="KW-0378">Hydrolase</keyword>
<dbReference type="SUPFAM" id="SSF56601">
    <property type="entry name" value="beta-lactamase/transpeptidase-like"/>
    <property type="match status" value="1"/>
</dbReference>
<keyword evidence="6" id="KW-0645">Protease</keyword>
<evidence type="ECO:0000256" key="9">
    <source>
        <dbReference type="ARBA" id="ARBA00022960"/>
    </source>
</evidence>
<dbReference type="SUPFAM" id="SSF69189">
    <property type="entry name" value="Penicillin-binding protein associated domain"/>
    <property type="match status" value="1"/>
</dbReference>
<sequence>MKSKKIKQLIMVFVAFAMTIGAFSPTSKAKAANDPINVDAKAAIIVEASSGKILYSKNADKRLPIASMAKMMTEYLLLEAIKEGKVKWDQKYTPDDYVYEISQDKNLSNVPLRKDGSYTVKELYEATAIYSANAAAIALSEIIAGSESKFVELMNKKAKELGMKNYKFVNATGLENKELHGKHPSGTNPNDENKVSARDMALLADRLVKKYPEILDTASISKTKFRKGTDDEMDMPNWNFMLKGLVQEYKGVDGLKTGSTDSAGSCFTATAERNGMRVISVVLNAKGDLHTGRFKETKKMLDYAFNHFSMKQLYGKNETIKGKNTVEVDKGSEQEVNIVTDKALKIPVKNGEEKRYKAKAILNKKELTAPVKKDEKVGRLSVSYQGEEKDYGFLENNVSDVNLVAKEEVEEANWFVLTMRSIGSFFANLWNSIVDVVTGWF</sequence>
<dbReference type="EC" id="3.4.16.4" evidence="4"/>
<evidence type="ECO:0000256" key="11">
    <source>
        <dbReference type="ARBA" id="ARBA00023316"/>
    </source>
</evidence>
<keyword evidence="7 14" id="KW-0732">Signal</keyword>
<evidence type="ECO:0000256" key="5">
    <source>
        <dbReference type="ARBA" id="ARBA00022645"/>
    </source>
</evidence>
<comment type="pathway">
    <text evidence="2">Cell wall biogenesis; peptidoglycan biosynthesis.</text>
</comment>
<evidence type="ECO:0000256" key="4">
    <source>
        <dbReference type="ARBA" id="ARBA00012448"/>
    </source>
</evidence>
<dbReference type="Pfam" id="PF00768">
    <property type="entry name" value="Peptidase_S11"/>
    <property type="match status" value="1"/>
</dbReference>
<dbReference type="Gene3D" id="3.40.710.10">
    <property type="entry name" value="DD-peptidase/beta-lactamase superfamily"/>
    <property type="match status" value="1"/>
</dbReference>
<evidence type="ECO:0000259" key="15">
    <source>
        <dbReference type="SMART" id="SM00936"/>
    </source>
</evidence>
<evidence type="ECO:0000256" key="13">
    <source>
        <dbReference type="RuleBase" id="RU004016"/>
    </source>
</evidence>
<dbReference type="PRINTS" id="PR00725">
    <property type="entry name" value="DADACBPTASE1"/>
</dbReference>
<dbReference type="InterPro" id="IPR018044">
    <property type="entry name" value="Peptidase_S11"/>
</dbReference>
<dbReference type="InterPro" id="IPR015956">
    <property type="entry name" value="Peniciliin-bd_prot_C_sf"/>
</dbReference>
<dbReference type="SMART" id="SM00936">
    <property type="entry name" value="PBP5_C"/>
    <property type="match status" value="1"/>
</dbReference>
<comment type="catalytic activity">
    <reaction evidence="12">
        <text>Preferential cleavage: (Ac)2-L-Lys-D-Ala-|-D-Ala. Also transpeptidation of peptidyl-alanyl moieties that are N-acyl substituents of D-alanine.</text>
        <dbReference type="EC" id="3.4.16.4"/>
    </reaction>
</comment>
<evidence type="ECO:0000256" key="10">
    <source>
        <dbReference type="ARBA" id="ARBA00022984"/>
    </source>
</evidence>
<evidence type="ECO:0000256" key="1">
    <source>
        <dbReference type="ARBA" id="ARBA00003217"/>
    </source>
</evidence>
<keyword evidence="17" id="KW-1185">Reference proteome</keyword>
<name>A0ABT4X8M8_9BACI</name>
<dbReference type="GO" id="GO:0004180">
    <property type="term" value="F:carboxypeptidase activity"/>
    <property type="evidence" value="ECO:0007669"/>
    <property type="project" value="UniProtKB-KW"/>
</dbReference>
<feature type="domain" description="Peptidase S11 D-Ala-D-Ala carboxypeptidase A C-terminal" evidence="15">
    <location>
        <begin position="308"/>
        <end position="411"/>
    </location>
</feature>
<protein>
    <recommendedName>
        <fullName evidence="4">serine-type D-Ala-D-Ala carboxypeptidase</fullName>
        <ecNumber evidence="4">3.4.16.4</ecNumber>
    </recommendedName>
</protein>
<dbReference type="Gene3D" id="2.60.410.10">
    <property type="entry name" value="D-Ala-D-Ala carboxypeptidase, C-terminal domain"/>
    <property type="match status" value="1"/>
</dbReference>
<keyword evidence="11" id="KW-0961">Cell wall biogenesis/degradation</keyword>
<keyword evidence="9" id="KW-0133">Cell shape</keyword>
<gene>
    <name evidence="16" type="ORF">PJ311_19110</name>
</gene>
<dbReference type="RefSeq" id="WP_271342412.1">
    <property type="nucleotide sequence ID" value="NZ_JAQKAB010000026.1"/>
</dbReference>
<feature type="chain" id="PRO_5046625981" description="serine-type D-Ala-D-Ala carboxypeptidase" evidence="14">
    <location>
        <begin position="30"/>
        <end position="441"/>
    </location>
</feature>
<dbReference type="PANTHER" id="PTHR21581">
    <property type="entry name" value="D-ALANYL-D-ALANINE CARBOXYPEPTIDASE"/>
    <property type="match status" value="1"/>
</dbReference>
<evidence type="ECO:0000256" key="2">
    <source>
        <dbReference type="ARBA" id="ARBA00004752"/>
    </source>
</evidence>
<dbReference type="InterPro" id="IPR001967">
    <property type="entry name" value="Peptidase_S11_N"/>
</dbReference>
<keyword evidence="10" id="KW-0573">Peptidoglycan synthesis</keyword>
<keyword evidence="5 16" id="KW-0121">Carboxypeptidase</keyword>
<dbReference type="InterPro" id="IPR012338">
    <property type="entry name" value="Beta-lactam/transpept-like"/>
</dbReference>
<dbReference type="Proteomes" id="UP001211894">
    <property type="component" value="Unassembled WGS sequence"/>
</dbReference>
<reference evidence="16 17" key="1">
    <citation type="submission" date="2023-01" db="EMBL/GenBank/DDBJ databases">
        <title>Bacillus changyiensis sp. nov., isolated from a coastal deposit.</title>
        <authorList>
            <person name="Xiao G."/>
            <person name="Lai Q."/>
            <person name="Hu Z."/>
            <person name="Shao Z."/>
        </authorList>
    </citation>
    <scope>NUCLEOTIDE SEQUENCE [LARGE SCALE GENOMIC DNA]</scope>
    <source>
        <strain evidence="16 17">CLL-7-23</strain>
    </source>
</reference>
<evidence type="ECO:0000313" key="17">
    <source>
        <dbReference type="Proteomes" id="UP001211894"/>
    </source>
</evidence>
<evidence type="ECO:0000256" key="8">
    <source>
        <dbReference type="ARBA" id="ARBA00022801"/>
    </source>
</evidence>
<proteinExistence type="inferred from homology"/>
<evidence type="ECO:0000256" key="12">
    <source>
        <dbReference type="ARBA" id="ARBA00034000"/>
    </source>
</evidence>
<evidence type="ECO:0000256" key="7">
    <source>
        <dbReference type="ARBA" id="ARBA00022729"/>
    </source>
</evidence>
<dbReference type="Pfam" id="PF07943">
    <property type="entry name" value="PBP5_C"/>
    <property type="match status" value="1"/>
</dbReference>
<evidence type="ECO:0000256" key="3">
    <source>
        <dbReference type="ARBA" id="ARBA00007164"/>
    </source>
</evidence>
<comment type="caution">
    <text evidence="16">The sequence shown here is derived from an EMBL/GenBank/DDBJ whole genome shotgun (WGS) entry which is preliminary data.</text>
</comment>
<dbReference type="EMBL" id="JAQKAB010000026">
    <property type="protein sequence ID" value="MDA7028644.1"/>
    <property type="molecule type" value="Genomic_DNA"/>
</dbReference>
<dbReference type="PANTHER" id="PTHR21581:SF11">
    <property type="entry name" value="D-ALANYL-D-ALANINE CARBOXYPEPTIDASE DACA"/>
    <property type="match status" value="1"/>
</dbReference>
<comment type="function">
    <text evidence="1">Removes C-terminal D-alanyl residues from sugar-peptide cell wall precursors.</text>
</comment>
<feature type="signal peptide" evidence="14">
    <location>
        <begin position="1"/>
        <end position="29"/>
    </location>
</feature>
<evidence type="ECO:0000313" key="16">
    <source>
        <dbReference type="EMBL" id="MDA7028644.1"/>
    </source>
</evidence>
<organism evidence="16 17">
    <name type="scientific">Bacillus changyiensis</name>
    <dbReference type="NCBI Taxonomy" id="3004103"/>
    <lineage>
        <taxon>Bacteria</taxon>
        <taxon>Bacillati</taxon>
        <taxon>Bacillota</taxon>
        <taxon>Bacilli</taxon>
        <taxon>Bacillales</taxon>
        <taxon>Bacillaceae</taxon>
        <taxon>Bacillus</taxon>
    </lineage>
</organism>